<evidence type="ECO:0000313" key="2">
    <source>
        <dbReference type="Proteomes" id="UP000634179"/>
    </source>
</evidence>
<dbReference type="Proteomes" id="UP000634179">
    <property type="component" value="Unassembled WGS sequence"/>
</dbReference>
<sequence length="249" mass="24890">MAAITAAAVVGAGMAYSANRQGAAQKKAGRAQASAAQQTLDTQQGIYDQSRQEAMPYLEAGNNALTGLNALAAGDYSAFENSPDYLYAQQSGLAGLDRSAAARGGLYSGGADADRIALSSGLATQNLGNYRNSLMGLASMGQNQSQYLGQLGQNYGNQFANAMGIKGNALAQIASAGPMTQAGYGNALAAAASTYAGAAGGGGNALSGWQPSSAWGQSVTASPGSNQGFGNNMQNFLALGNGRKSSFGG</sequence>
<reference evidence="1" key="1">
    <citation type="submission" date="2020-11" db="EMBL/GenBank/DDBJ databases">
        <title>Enhanced detection system for hospital associated transmission using whole genome sequencing surveillance.</title>
        <authorList>
            <person name="Harrison L.H."/>
            <person name="Van Tyne D."/>
            <person name="Marsh J.W."/>
            <person name="Griffith M.P."/>
            <person name="Snyder D.J."/>
            <person name="Cooper V.S."/>
            <person name="Mustapha M."/>
        </authorList>
    </citation>
    <scope>NUCLEOTIDE SEQUENCE</scope>
    <source>
        <strain evidence="1">STEN00053</strain>
    </source>
</reference>
<evidence type="ECO:0000313" key="1">
    <source>
        <dbReference type="EMBL" id="MBH1790566.1"/>
    </source>
</evidence>
<protein>
    <recommendedName>
        <fullName evidence="3">DNA transfer protein</fullName>
    </recommendedName>
</protein>
<proteinExistence type="predicted"/>
<dbReference type="EMBL" id="JADUOV010000007">
    <property type="protein sequence ID" value="MBH1790566.1"/>
    <property type="molecule type" value="Genomic_DNA"/>
</dbReference>
<name>A0AA41CKV0_STEMA</name>
<evidence type="ECO:0008006" key="3">
    <source>
        <dbReference type="Google" id="ProtNLM"/>
    </source>
</evidence>
<accession>A0AA41CKV0</accession>
<gene>
    <name evidence="1" type="ORF">I5V89_11845</name>
</gene>
<dbReference type="AlphaFoldDB" id="A0AA41CKV0"/>
<organism evidence="1 2">
    <name type="scientific">Stenotrophomonas maltophilia</name>
    <name type="common">Pseudomonas maltophilia</name>
    <name type="synonym">Xanthomonas maltophilia</name>
    <dbReference type="NCBI Taxonomy" id="40324"/>
    <lineage>
        <taxon>Bacteria</taxon>
        <taxon>Pseudomonadati</taxon>
        <taxon>Pseudomonadota</taxon>
        <taxon>Gammaproteobacteria</taxon>
        <taxon>Lysobacterales</taxon>
        <taxon>Lysobacteraceae</taxon>
        <taxon>Stenotrophomonas</taxon>
        <taxon>Stenotrophomonas maltophilia group</taxon>
    </lineage>
</organism>
<comment type="caution">
    <text evidence="1">The sequence shown here is derived from an EMBL/GenBank/DDBJ whole genome shotgun (WGS) entry which is preliminary data.</text>
</comment>